<keyword evidence="2" id="KW-1185">Reference proteome</keyword>
<dbReference type="InterPro" id="IPR039619">
    <property type="entry name" value="MAKR2/5"/>
</dbReference>
<sequence length="277" mass="29067">MVSGKLGLEELMAVANGEPPAQEGGGRVEAEGEEDMDDEAAFFSLEVALTCHRSAGHDHHHEDKDYAGHKGIIDGRELVAAAEALHRRERVAAVEAFRRGDAASSEAALGSMVRPMARLRALVRKLWKPKAAGPAHPSGSAAAAVAELEDSRFVVSAAGGHRRGAADAGGGGHVVALKYLTSKVRNRPQQQAAANLLLPGRKSRGESETGLRQACRRRLGIARSPVSEAAFSPPPTPPHRDDSLLQAQDGVASAIAYCKLSLTPSRGFGSPVVPFCG</sequence>
<protein>
    <submittedName>
        <fullName evidence="1">Uncharacterized protein</fullName>
    </submittedName>
</protein>
<gene>
    <name evidence="1" type="ORF">URODEC1_LOCUS14657</name>
</gene>
<dbReference type="Proteomes" id="UP001497457">
    <property type="component" value="Chromosome 12b"/>
</dbReference>
<dbReference type="PANTHER" id="PTHR33929">
    <property type="entry name" value="MEMBRANE-ASSOCIATED KINASE REGULATOR 2-RELATED"/>
    <property type="match status" value="1"/>
</dbReference>
<reference evidence="2" key="1">
    <citation type="submission" date="2024-06" db="EMBL/GenBank/DDBJ databases">
        <authorList>
            <person name="Ryan C."/>
        </authorList>
    </citation>
    <scope>NUCLEOTIDE SEQUENCE [LARGE SCALE GENOMIC DNA]</scope>
</reference>
<proteinExistence type="predicted"/>
<name>A0ABC8WMZ8_9POAL</name>
<accession>A0ABC8WMZ8</accession>
<dbReference type="PANTHER" id="PTHR33929:SF1">
    <property type="entry name" value="MEMBRANE-ASSOCIATED KINASE REGULATOR 2-RELATED"/>
    <property type="match status" value="1"/>
</dbReference>
<dbReference type="AlphaFoldDB" id="A0ABC8WMZ8"/>
<organism evidence="1 2">
    <name type="scientific">Urochloa decumbens</name>
    <dbReference type="NCBI Taxonomy" id="240449"/>
    <lineage>
        <taxon>Eukaryota</taxon>
        <taxon>Viridiplantae</taxon>
        <taxon>Streptophyta</taxon>
        <taxon>Embryophyta</taxon>
        <taxon>Tracheophyta</taxon>
        <taxon>Spermatophyta</taxon>
        <taxon>Magnoliopsida</taxon>
        <taxon>Liliopsida</taxon>
        <taxon>Poales</taxon>
        <taxon>Poaceae</taxon>
        <taxon>PACMAD clade</taxon>
        <taxon>Panicoideae</taxon>
        <taxon>Panicodae</taxon>
        <taxon>Paniceae</taxon>
        <taxon>Melinidinae</taxon>
        <taxon>Urochloa</taxon>
    </lineage>
</organism>
<reference evidence="1 2" key="2">
    <citation type="submission" date="2024-10" db="EMBL/GenBank/DDBJ databases">
        <authorList>
            <person name="Ryan C."/>
        </authorList>
    </citation>
    <scope>NUCLEOTIDE SEQUENCE [LARGE SCALE GENOMIC DNA]</scope>
</reference>
<evidence type="ECO:0000313" key="1">
    <source>
        <dbReference type="EMBL" id="CAL4910888.1"/>
    </source>
</evidence>
<dbReference type="EMBL" id="OZ075122">
    <property type="protein sequence ID" value="CAL4910888.1"/>
    <property type="molecule type" value="Genomic_DNA"/>
</dbReference>
<evidence type="ECO:0000313" key="2">
    <source>
        <dbReference type="Proteomes" id="UP001497457"/>
    </source>
</evidence>